<evidence type="ECO:0000313" key="1">
    <source>
        <dbReference type="EMBL" id="RXK53543.1"/>
    </source>
</evidence>
<organism evidence="1 2">
    <name type="scientific">Oleiharenicola lentus</name>
    <dbReference type="NCBI Taxonomy" id="2508720"/>
    <lineage>
        <taxon>Bacteria</taxon>
        <taxon>Pseudomonadati</taxon>
        <taxon>Verrucomicrobiota</taxon>
        <taxon>Opitutia</taxon>
        <taxon>Opitutales</taxon>
        <taxon>Opitutaceae</taxon>
        <taxon>Oleiharenicola</taxon>
    </lineage>
</organism>
<dbReference type="EMBL" id="SDHX01000002">
    <property type="protein sequence ID" value="RXK53543.1"/>
    <property type="molecule type" value="Genomic_DNA"/>
</dbReference>
<evidence type="ECO:0000313" key="2">
    <source>
        <dbReference type="Proteomes" id="UP000290218"/>
    </source>
</evidence>
<dbReference type="RefSeq" id="WP_129049317.1">
    <property type="nucleotide sequence ID" value="NZ_SDHX01000002.1"/>
</dbReference>
<sequence>MSCPAVVPNAEIYLYHSFHRHYGKDANRRISMGMLRSMLKRGLLMVDELQTAPAVGALPAATIRQKRICFTALEEVNVRAHQEVFGDFSLEFDAQVLRGFGAQPAAYLTTAIRGGELLHDAGDQVLRHLGSAYEALFKLWKLGESPDKDLLAARGKVMSEIFPHAHPVETLAFAVETILNLYYPTDLPTSSPLQFFRQREWKIVPNMAYKGVWHYPPLGDQAREELLKIAPIFFMADFCGEPRVNHCSIFSEVGGRHLLHEARRLIVPDAYAAEARQVVKEEGDVIAVVPISALPQPPP</sequence>
<comment type="caution">
    <text evidence="1">The sequence shown here is derived from an EMBL/GenBank/DDBJ whole genome shotgun (WGS) entry which is preliminary data.</text>
</comment>
<proteinExistence type="predicted"/>
<dbReference type="OrthoDB" id="1550430at2"/>
<protein>
    <submittedName>
        <fullName evidence="1">Uncharacterized protein</fullName>
    </submittedName>
</protein>
<reference evidence="1 2" key="1">
    <citation type="submission" date="2019-01" db="EMBL/GenBank/DDBJ databases">
        <title>Lacunisphaera sp. strain TWA-58.</title>
        <authorList>
            <person name="Chen W.-M."/>
        </authorList>
    </citation>
    <scope>NUCLEOTIDE SEQUENCE [LARGE SCALE GENOMIC DNA]</scope>
    <source>
        <strain evidence="1 2">TWA-58</strain>
    </source>
</reference>
<dbReference type="AlphaFoldDB" id="A0A4Q1C5E4"/>
<keyword evidence="2" id="KW-1185">Reference proteome</keyword>
<dbReference type="Proteomes" id="UP000290218">
    <property type="component" value="Unassembled WGS sequence"/>
</dbReference>
<accession>A0A4Q1C5E4</accession>
<gene>
    <name evidence="1" type="ORF">ESB00_17790</name>
</gene>
<name>A0A4Q1C5E4_9BACT</name>